<dbReference type="InterPro" id="IPR023400">
    <property type="entry name" value="RecA_C_sf"/>
</dbReference>
<evidence type="ECO:0000313" key="2">
    <source>
        <dbReference type="EMBL" id="SUC20030.1"/>
    </source>
</evidence>
<organism evidence="2 3">
    <name type="scientific">Proteus mirabilis</name>
    <dbReference type="NCBI Taxonomy" id="584"/>
    <lineage>
        <taxon>Bacteria</taxon>
        <taxon>Pseudomonadati</taxon>
        <taxon>Pseudomonadota</taxon>
        <taxon>Gammaproteobacteria</taxon>
        <taxon>Enterobacterales</taxon>
        <taxon>Morganellaceae</taxon>
        <taxon>Proteus</taxon>
    </lineage>
</organism>
<dbReference type="AlphaFoldDB" id="A0A379FI88"/>
<dbReference type="SUPFAM" id="SSF54752">
    <property type="entry name" value="RecA protein, C-terminal domain"/>
    <property type="match status" value="1"/>
</dbReference>
<dbReference type="EMBL" id="UGTS01000004">
    <property type="protein sequence ID" value="SUC20030.1"/>
    <property type="molecule type" value="Genomic_DNA"/>
</dbReference>
<name>A0A379FI88_PROMI</name>
<reference evidence="2 3" key="1">
    <citation type="submission" date="2018-06" db="EMBL/GenBank/DDBJ databases">
        <authorList>
            <consortium name="Pathogen Informatics"/>
            <person name="Doyle S."/>
        </authorList>
    </citation>
    <scope>NUCLEOTIDE SEQUENCE [LARGE SCALE GENOMIC DNA]</scope>
    <source>
        <strain evidence="2 3">NCTC11938</strain>
    </source>
</reference>
<protein>
    <submittedName>
        <fullName evidence="2">Protein RecA (Recombinase A)</fullName>
    </submittedName>
</protein>
<dbReference type="Gene3D" id="3.30.250.10">
    <property type="entry name" value="RecA protein, C-terminal domain"/>
    <property type="match status" value="1"/>
</dbReference>
<feature type="domain" description="RecA-like C-terminal" evidence="1">
    <location>
        <begin position="9"/>
        <end position="40"/>
    </location>
</feature>
<accession>A0A379FI88</accession>
<dbReference type="Pfam" id="PF21096">
    <property type="entry name" value="RecA_C"/>
    <property type="match status" value="1"/>
</dbReference>
<sequence>MLGIATMAKKIGQGKANATNYLKEHPEMYNELNTKLREMLLNHAGEFTSAADFAGEESDSDADDTKRVISWLSCCLCENRP</sequence>
<dbReference type="InterPro" id="IPR049261">
    <property type="entry name" value="RecA-like_C"/>
</dbReference>
<evidence type="ECO:0000313" key="3">
    <source>
        <dbReference type="Proteomes" id="UP000254191"/>
    </source>
</evidence>
<gene>
    <name evidence="2" type="primary">recA_1</name>
    <name evidence="2" type="ORF">NCTC11938_01605</name>
</gene>
<proteinExistence type="predicted"/>
<dbReference type="Proteomes" id="UP000254191">
    <property type="component" value="Unassembled WGS sequence"/>
</dbReference>
<evidence type="ECO:0000259" key="1">
    <source>
        <dbReference type="Pfam" id="PF21096"/>
    </source>
</evidence>